<keyword evidence="3" id="KW-1185">Reference proteome</keyword>
<proteinExistence type="predicted"/>
<dbReference type="EMBL" id="JAJQKU010000003">
    <property type="protein sequence ID" value="MCD9097657.1"/>
    <property type="molecule type" value="Genomic_DNA"/>
</dbReference>
<organism evidence="2 3">
    <name type="scientific">Luteimonas fraxinea</name>
    <dbReference type="NCBI Taxonomy" id="2901869"/>
    <lineage>
        <taxon>Bacteria</taxon>
        <taxon>Pseudomonadati</taxon>
        <taxon>Pseudomonadota</taxon>
        <taxon>Gammaproteobacteria</taxon>
        <taxon>Lysobacterales</taxon>
        <taxon>Lysobacteraceae</taxon>
        <taxon>Luteimonas</taxon>
    </lineage>
</organism>
<feature type="chain" id="PRO_5047017255" description="Polymer-forming cytoskeletal protein" evidence="1">
    <location>
        <begin position="29"/>
        <end position="247"/>
    </location>
</feature>
<sequence>MSPAPARLRSAPLLLAAALALATGAAFAQEDISKVNGGVEAEAGQTYRDLSTVNGGIRIGDGVKARDVETVNGGIRAGDGIAVEDMETVNGGINVGARAQAKSLTTVNGAIRVGTDAQLGGNVESVSGGVFVDRGGRIDGNVSTVNGAIGMVGTEVTGDVKTVNGDVTIGTGSHVRGKLVIDKPSSNWFPVTISRRNPRVIIGPDAVVDGPLEFKREVTLYVHTSAKTGAISGATAVPYDSARAPQE</sequence>
<comment type="caution">
    <text evidence="2">The sequence shown here is derived from an EMBL/GenBank/DDBJ whole genome shotgun (WGS) entry which is preliminary data.</text>
</comment>
<evidence type="ECO:0000313" key="3">
    <source>
        <dbReference type="Proteomes" id="UP001430360"/>
    </source>
</evidence>
<accession>A0ABS8UFA5</accession>
<keyword evidence="1" id="KW-0732">Signal</keyword>
<protein>
    <recommendedName>
        <fullName evidence="4">Polymer-forming cytoskeletal protein</fullName>
    </recommendedName>
</protein>
<feature type="signal peptide" evidence="1">
    <location>
        <begin position="1"/>
        <end position="28"/>
    </location>
</feature>
<gene>
    <name evidence="2" type="ORF">LTT95_11975</name>
</gene>
<evidence type="ECO:0000313" key="2">
    <source>
        <dbReference type="EMBL" id="MCD9097657.1"/>
    </source>
</evidence>
<evidence type="ECO:0000256" key="1">
    <source>
        <dbReference type="SAM" id="SignalP"/>
    </source>
</evidence>
<name>A0ABS8UFA5_9GAMM</name>
<reference evidence="2" key="1">
    <citation type="submission" date="2021-12" db="EMBL/GenBank/DDBJ databases">
        <authorList>
            <person name="Ulrich A."/>
        </authorList>
    </citation>
    <scope>NUCLEOTIDE SEQUENCE</scope>
    <source>
        <strain evidence="2">A1P009</strain>
    </source>
</reference>
<evidence type="ECO:0008006" key="4">
    <source>
        <dbReference type="Google" id="ProtNLM"/>
    </source>
</evidence>
<dbReference type="Proteomes" id="UP001430360">
    <property type="component" value="Unassembled WGS sequence"/>
</dbReference>
<reference evidence="2" key="2">
    <citation type="journal article" date="2022" name="Syst. Appl. Microbiol.">
        <title>Physiological and genomic characterisation of Luteimonas fraxinea sp. nov., a bacterial species associated with trees tolerant to ash dieback.</title>
        <authorList>
            <person name="Ulrich K."/>
            <person name="Becker R."/>
            <person name="Behrendt U."/>
            <person name="Kube M."/>
            <person name="Schneck V."/>
            <person name="Ulrich A."/>
        </authorList>
    </citation>
    <scope>NUCLEOTIDE SEQUENCE</scope>
    <source>
        <strain evidence="2">A1P009</strain>
    </source>
</reference>
<dbReference type="RefSeq" id="WP_232136732.1">
    <property type="nucleotide sequence ID" value="NZ_CP089507.1"/>
</dbReference>